<feature type="compositionally biased region" description="Basic and acidic residues" evidence="1">
    <location>
        <begin position="1"/>
        <end position="15"/>
    </location>
</feature>
<dbReference type="AlphaFoldDB" id="A0A1C2JNI1"/>
<keyword evidence="2" id="KW-0812">Transmembrane</keyword>
<evidence type="ECO:0000256" key="1">
    <source>
        <dbReference type="SAM" id="MobiDB-lite"/>
    </source>
</evidence>
<proteinExistence type="predicted"/>
<dbReference type="RefSeq" id="WP_024892667.1">
    <property type="nucleotide sequence ID" value="NZ_LWRZ01000205.1"/>
</dbReference>
<feature type="transmembrane region" description="Helical" evidence="2">
    <location>
        <begin position="27"/>
        <end position="46"/>
    </location>
</feature>
<sequence length="99" mass="11422">MAKDKKEEPIVDQKFKPKRRSSPTASVKSWAITWLLAIIAAEWGLLPQPLGFGGELPYWIPIIMDVLRFFVIWFAAHIITRIIFAAWEIIGEYYQASTK</sequence>
<organism evidence="3 4">
    <name type="scientific">Acidithiobacillus thiooxidans</name>
    <name type="common">Thiobacillus thiooxidans</name>
    <dbReference type="NCBI Taxonomy" id="930"/>
    <lineage>
        <taxon>Bacteria</taxon>
        <taxon>Pseudomonadati</taxon>
        <taxon>Pseudomonadota</taxon>
        <taxon>Acidithiobacillia</taxon>
        <taxon>Acidithiobacillales</taxon>
        <taxon>Acidithiobacillaceae</taxon>
        <taxon>Acidithiobacillus</taxon>
    </lineage>
</organism>
<keyword evidence="2" id="KW-0472">Membrane</keyword>
<protein>
    <submittedName>
        <fullName evidence="3">Uncharacterized protein</fullName>
    </submittedName>
</protein>
<evidence type="ECO:0000313" key="3">
    <source>
        <dbReference type="EMBL" id="OCX75981.1"/>
    </source>
</evidence>
<dbReference type="EMBL" id="LWSA01000031">
    <property type="protein sequence ID" value="OCX75981.1"/>
    <property type="molecule type" value="Genomic_DNA"/>
</dbReference>
<gene>
    <name evidence="3" type="ORF">A6P07_03625</name>
</gene>
<keyword evidence="2" id="KW-1133">Transmembrane helix</keyword>
<feature type="region of interest" description="Disordered" evidence="1">
    <location>
        <begin position="1"/>
        <end position="25"/>
    </location>
</feature>
<reference evidence="3 4" key="1">
    <citation type="journal article" date="2016" name="Int. J. Mol. Sci.">
        <title>Comparative genomics of the extreme acidophile Acidithiobacillus thiooxidans reveals intraspecific divergence and niche adaptation.</title>
        <authorList>
            <person name="Zhang X."/>
            <person name="Feng X."/>
            <person name="Tao J."/>
            <person name="Ma L."/>
            <person name="Xiao Y."/>
            <person name="Liang Y."/>
            <person name="Liu X."/>
            <person name="Yin H."/>
        </authorList>
    </citation>
    <scope>NUCLEOTIDE SEQUENCE [LARGE SCALE GENOMIC DNA]</scope>
    <source>
        <strain evidence="3 4">A02</strain>
    </source>
</reference>
<dbReference type="STRING" id="930.GCA_002079865_03258"/>
<dbReference type="Proteomes" id="UP000094893">
    <property type="component" value="Unassembled WGS sequence"/>
</dbReference>
<evidence type="ECO:0000256" key="2">
    <source>
        <dbReference type="SAM" id="Phobius"/>
    </source>
</evidence>
<accession>A0A1C2JNI1</accession>
<evidence type="ECO:0000313" key="4">
    <source>
        <dbReference type="Proteomes" id="UP000094893"/>
    </source>
</evidence>
<comment type="caution">
    <text evidence="3">The sequence shown here is derived from an EMBL/GenBank/DDBJ whole genome shotgun (WGS) entry which is preliminary data.</text>
</comment>
<name>A0A1C2JNI1_ACITH</name>